<sequence length="312" mass="32838">MTLRIAYLGPPGTFTYLAAAQLWERTDELLPSTTVPEVIDRVRWGDCDFGVVPVENTVEGIVTASLDQLVFGSGDVVVLREISVPTTFHVYRATGASGPPTGIASHPHGLAQCTRYVNAAGLPTRVFQSTAAAVEAAAADPGLLAIAAPDLAGRYAVSLVDSGIEDHPGVVTRFACLGSRRRQADLPAPDEGLSWKTLLALTPATRPGTLADVCVQFSDQGVNILSLTSRPLPGFAGAYVFVLALADTRTSAGLARAVNGLLYTGVRVKFLGSFLSDHLLRPSRPDRPLSAPAGSFGLRDLHEVSAVFPGRP</sequence>
<name>A0ABV8LI44_9ACTN</name>
<evidence type="ECO:0000256" key="8">
    <source>
        <dbReference type="ARBA" id="ARBA00047848"/>
    </source>
</evidence>
<evidence type="ECO:0000256" key="3">
    <source>
        <dbReference type="ARBA" id="ARBA00021872"/>
    </source>
</evidence>
<feature type="domain" description="Prephenate dehydratase" evidence="9">
    <location>
        <begin position="4"/>
        <end position="179"/>
    </location>
</feature>
<keyword evidence="6" id="KW-0584">Phenylalanine biosynthesis</keyword>
<dbReference type="Proteomes" id="UP001595816">
    <property type="component" value="Unassembled WGS sequence"/>
</dbReference>
<dbReference type="Gene3D" id="3.40.190.10">
    <property type="entry name" value="Periplasmic binding protein-like II"/>
    <property type="match status" value="2"/>
</dbReference>
<keyword evidence="5" id="KW-0057">Aromatic amino acid biosynthesis</keyword>
<dbReference type="InterPro" id="IPR001086">
    <property type="entry name" value="Preph_deHydtase"/>
</dbReference>
<evidence type="ECO:0000256" key="4">
    <source>
        <dbReference type="ARBA" id="ARBA00022605"/>
    </source>
</evidence>
<evidence type="ECO:0000256" key="5">
    <source>
        <dbReference type="ARBA" id="ARBA00023141"/>
    </source>
</evidence>
<protein>
    <recommendedName>
        <fullName evidence="3">Prephenate dehydratase</fullName>
        <ecNumber evidence="2">4.2.1.51</ecNumber>
    </recommendedName>
</protein>
<keyword evidence="4" id="KW-0028">Amino-acid biosynthesis</keyword>
<reference evidence="12" key="1">
    <citation type="journal article" date="2019" name="Int. J. Syst. Evol. Microbiol.">
        <title>The Global Catalogue of Microorganisms (GCM) 10K type strain sequencing project: providing services to taxonomists for standard genome sequencing and annotation.</title>
        <authorList>
            <consortium name="The Broad Institute Genomics Platform"/>
            <consortium name="The Broad Institute Genome Sequencing Center for Infectious Disease"/>
            <person name="Wu L."/>
            <person name="Ma J."/>
        </authorList>
    </citation>
    <scope>NUCLEOTIDE SEQUENCE [LARGE SCALE GENOMIC DNA]</scope>
    <source>
        <strain evidence="12">CGMCC 4.7289</strain>
    </source>
</reference>
<accession>A0ABV8LI44</accession>
<gene>
    <name evidence="11" type="ORF">ACFOZ4_07490</name>
</gene>
<comment type="pathway">
    <text evidence="1">Amino-acid biosynthesis; L-phenylalanine biosynthesis; phenylpyruvate from prephenate: step 1/1.</text>
</comment>
<dbReference type="PANTHER" id="PTHR21022:SF19">
    <property type="entry name" value="PREPHENATE DEHYDRATASE-RELATED"/>
    <property type="match status" value="1"/>
</dbReference>
<organism evidence="11 12">
    <name type="scientific">Hamadaea flava</name>
    <dbReference type="NCBI Taxonomy" id="1742688"/>
    <lineage>
        <taxon>Bacteria</taxon>
        <taxon>Bacillati</taxon>
        <taxon>Actinomycetota</taxon>
        <taxon>Actinomycetes</taxon>
        <taxon>Micromonosporales</taxon>
        <taxon>Micromonosporaceae</taxon>
        <taxon>Hamadaea</taxon>
    </lineage>
</organism>
<comment type="caution">
    <text evidence="11">The sequence shown here is derived from an EMBL/GenBank/DDBJ whole genome shotgun (WGS) entry which is preliminary data.</text>
</comment>
<keyword evidence="12" id="KW-1185">Reference proteome</keyword>
<dbReference type="InterPro" id="IPR002912">
    <property type="entry name" value="ACT_dom"/>
</dbReference>
<dbReference type="InterPro" id="IPR045865">
    <property type="entry name" value="ACT-like_dom_sf"/>
</dbReference>
<feature type="domain" description="ACT" evidence="10">
    <location>
        <begin position="198"/>
        <end position="273"/>
    </location>
</feature>
<dbReference type="PIRSF" id="PIRSF001500">
    <property type="entry name" value="Chor_mut_pdt_Ppr"/>
    <property type="match status" value="1"/>
</dbReference>
<evidence type="ECO:0000256" key="6">
    <source>
        <dbReference type="ARBA" id="ARBA00023222"/>
    </source>
</evidence>
<dbReference type="PROSITE" id="PS51171">
    <property type="entry name" value="PREPHENATE_DEHYDR_3"/>
    <property type="match status" value="1"/>
</dbReference>
<comment type="catalytic activity">
    <reaction evidence="8">
        <text>prephenate + H(+) = 3-phenylpyruvate + CO2 + H2O</text>
        <dbReference type="Rhea" id="RHEA:21648"/>
        <dbReference type="ChEBI" id="CHEBI:15377"/>
        <dbReference type="ChEBI" id="CHEBI:15378"/>
        <dbReference type="ChEBI" id="CHEBI:16526"/>
        <dbReference type="ChEBI" id="CHEBI:18005"/>
        <dbReference type="ChEBI" id="CHEBI:29934"/>
        <dbReference type="EC" id="4.2.1.51"/>
    </reaction>
</comment>
<proteinExistence type="predicted"/>
<evidence type="ECO:0000256" key="1">
    <source>
        <dbReference type="ARBA" id="ARBA00004741"/>
    </source>
</evidence>
<evidence type="ECO:0000256" key="7">
    <source>
        <dbReference type="ARBA" id="ARBA00023239"/>
    </source>
</evidence>
<dbReference type="SUPFAM" id="SSF55021">
    <property type="entry name" value="ACT-like"/>
    <property type="match status" value="1"/>
</dbReference>
<evidence type="ECO:0000313" key="12">
    <source>
        <dbReference type="Proteomes" id="UP001595816"/>
    </source>
</evidence>
<dbReference type="PANTHER" id="PTHR21022">
    <property type="entry name" value="PREPHENATE DEHYDRATASE P PROTEIN"/>
    <property type="match status" value="1"/>
</dbReference>
<dbReference type="Gene3D" id="3.30.70.260">
    <property type="match status" value="1"/>
</dbReference>
<evidence type="ECO:0000259" key="9">
    <source>
        <dbReference type="PROSITE" id="PS51171"/>
    </source>
</evidence>
<evidence type="ECO:0000256" key="2">
    <source>
        <dbReference type="ARBA" id="ARBA00013147"/>
    </source>
</evidence>
<dbReference type="EMBL" id="JBHSAY010000005">
    <property type="protein sequence ID" value="MFC4130444.1"/>
    <property type="molecule type" value="Genomic_DNA"/>
</dbReference>
<keyword evidence="7" id="KW-0456">Lyase</keyword>
<dbReference type="SUPFAM" id="SSF53850">
    <property type="entry name" value="Periplasmic binding protein-like II"/>
    <property type="match status" value="1"/>
</dbReference>
<dbReference type="EC" id="4.2.1.51" evidence="2"/>
<evidence type="ECO:0000259" key="10">
    <source>
        <dbReference type="PROSITE" id="PS51671"/>
    </source>
</evidence>
<dbReference type="Pfam" id="PF00800">
    <property type="entry name" value="PDT"/>
    <property type="match status" value="1"/>
</dbReference>
<evidence type="ECO:0000313" key="11">
    <source>
        <dbReference type="EMBL" id="MFC4130444.1"/>
    </source>
</evidence>
<dbReference type="InterPro" id="IPR008242">
    <property type="entry name" value="Chor_mutase/pphenate_deHydtase"/>
</dbReference>
<dbReference type="RefSeq" id="WP_253757882.1">
    <property type="nucleotide sequence ID" value="NZ_JAMZDZ010000001.1"/>
</dbReference>
<dbReference type="PROSITE" id="PS51671">
    <property type="entry name" value="ACT"/>
    <property type="match status" value="1"/>
</dbReference>